<dbReference type="EMBL" id="JACCFS010000001">
    <property type="protein sequence ID" value="NYJ35515.1"/>
    <property type="molecule type" value="Genomic_DNA"/>
</dbReference>
<sequence>MAILEHTQKISVTDAARRGVAGIVHDAEQGTEVIVTRRHEPVAAVVAFSRLAELEQAEADLRDLALVMARELTDTGRRTALDDVLTAFGHSRASLEEIPED</sequence>
<dbReference type="Proteomes" id="UP000572051">
    <property type="component" value="Unassembled WGS sequence"/>
</dbReference>
<dbReference type="InterPro" id="IPR036165">
    <property type="entry name" value="YefM-like_sf"/>
</dbReference>
<dbReference type="AlphaFoldDB" id="A0A7Z0EQN3"/>
<accession>A0A7Z0EQN3</accession>
<keyword evidence="3" id="KW-1185">Reference proteome</keyword>
<dbReference type="Gene3D" id="3.40.1620.10">
    <property type="entry name" value="YefM-like domain"/>
    <property type="match status" value="1"/>
</dbReference>
<evidence type="ECO:0000313" key="3">
    <source>
        <dbReference type="Proteomes" id="UP000572051"/>
    </source>
</evidence>
<evidence type="ECO:0000256" key="1">
    <source>
        <dbReference type="ARBA" id="ARBA00009981"/>
    </source>
</evidence>
<comment type="similarity">
    <text evidence="1">Belongs to the phD/YefM antitoxin family.</text>
</comment>
<evidence type="ECO:0000313" key="2">
    <source>
        <dbReference type="EMBL" id="NYJ35515.1"/>
    </source>
</evidence>
<name>A0A7Z0EQN3_9ACTN</name>
<organism evidence="2 3">
    <name type="scientific">Nocardiopsis aegyptia</name>
    <dbReference type="NCBI Taxonomy" id="220378"/>
    <lineage>
        <taxon>Bacteria</taxon>
        <taxon>Bacillati</taxon>
        <taxon>Actinomycetota</taxon>
        <taxon>Actinomycetes</taxon>
        <taxon>Streptosporangiales</taxon>
        <taxon>Nocardiopsidaceae</taxon>
        <taxon>Nocardiopsis</taxon>
    </lineage>
</organism>
<dbReference type="RefSeq" id="WP_179824713.1">
    <property type="nucleotide sequence ID" value="NZ_JACCFS010000001.1"/>
</dbReference>
<dbReference type="SUPFAM" id="SSF143120">
    <property type="entry name" value="YefM-like"/>
    <property type="match status" value="1"/>
</dbReference>
<proteinExistence type="inferred from homology"/>
<protein>
    <submittedName>
        <fullName evidence="2">Prevent-host-death family protein</fullName>
    </submittedName>
</protein>
<gene>
    <name evidence="2" type="ORF">HNR10_003396</name>
</gene>
<reference evidence="2 3" key="1">
    <citation type="submission" date="2020-07" db="EMBL/GenBank/DDBJ databases">
        <title>Sequencing the genomes of 1000 actinobacteria strains.</title>
        <authorList>
            <person name="Klenk H.-P."/>
        </authorList>
    </citation>
    <scope>NUCLEOTIDE SEQUENCE [LARGE SCALE GENOMIC DNA]</scope>
    <source>
        <strain evidence="2 3">DSM 44442</strain>
    </source>
</reference>
<comment type="caution">
    <text evidence="2">The sequence shown here is derived from an EMBL/GenBank/DDBJ whole genome shotgun (WGS) entry which is preliminary data.</text>
</comment>